<evidence type="ECO:0000313" key="3">
    <source>
        <dbReference type="Proteomes" id="UP001164746"/>
    </source>
</evidence>
<name>A0ABY7FRY5_MYAAR</name>
<dbReference type="PANTHER" id="PTHR23240:SF26">
    <property type="entry name" value="5' EXONUCLEASE APOLLO"/>
    <property type="match status" value="1"/>
</dbReference>
<dbReference type="InterPro" id="IPR036866">
    <property type="entry name" value="RibonucZ/Hydroxyglut_hydro"/>
</dbReference>
<feature type="region of interest" description="Disordered" evidence="1">
    <location>
        <begin position="636"/>
        <end position="658"/>
    </location>
</feature>
<feature type="region of interest" description="Disordered" evidence="1">
    <location>
        <begin position="396"/>
        <end position="415"/>
    </location>
</feature>
<gene>
    <name evidence="2" type="ORF">MAR_010697</name>
</gene>
<proteinExistence type="predicted"/>
<dbReference type="EMBL" id="CP111025">
    <property type="protein sequence ID" value="WAR24993.1"/>
    <property type="molecule type" value="Genomic_DNA"/>
</dbReference>
<reference evidence="2" key="1">
    <citation type="submission" date="2022-11" db="EMBL/GenBank/DDBJ databases">
        <title>Centuries of genome instability and evolution in soft-shell clam transmissible cancer (bioRxiv).</title>
        <authorList>
            <person name="Hart S.F.M."/>
            <person name="Yonemitsu M.A."/>
            <person name="Giersch R.M."/>
            <person name="Beal B.F."/>
            <person name="Arriagada G."/>
            <person name="Davis B.W."/>
            <person name="Ostrander E.A."/>
            <person name="Goff S.P."/>
            <person name="Metzger M.J."/>
        </authorList>
    </citation>
    <scope>NUCLEOTIDE SEQUENCE</scope>
    <source>
        <strain evidence="2">MELC-2E11</strain>
        <tissue evidence="2">Siphon/mantle</tissue>
    </source>
</reference>
<organism evidence="2 3">
    <name type="scientific">Mya arenaria</name>
    <name type="common">Soft-shell clam</name>
    <dbReference type="NCBI Taxonomy" id="6604"/>
    <lineage>
        <taxon>Eukaryota</taxon>
        <taxon>Metazoa</taxon>
        <taxon>Spiralia</taxon>
        <taxon>Lophotrochozoa</taxon>
        <taxon>Mollusca</taxon>
        <taxon>Bivalvia</taxon>
        <taxon>Autobranchia</taxon>
        <taxon>Heteroconchia</taxon>
        <taxon>Euheterodonta</taxon>
        <taxon>Imparidentia</taxon>
        <taxon>Neoheterodontei</taxon>
        <taxon>Myida</taxon>
        <taxon>Myoidea</taxon>
        <taxon>Myidae</taxon>
        <taxon>Mya</taxon>
    </lineage>
</organism>
<accession>A0ABY7FRY5</accession>
<keyword evidence="3" id="KW-1185">Reference proteome</keyword>
<dbReference type="Proteomes" id="UP001164746">
    <property type="component" value="Chromosome 14"/>
</dbReference>
<feature type="compositionally biased region" description="Polar residues" evidence="1">
    <location>
        <begin position="643"/>
        <end position="658"/>
    </location>
</feature>
<sequence length="921" mass="102849">MVSCNFEGLQELSQHEWLCYTAHAHSGGLLESPSMSSSSSLTSSWNSPIYCSEVTEQLLLQRFSAVVCSLGDFFVNLRYFVILVIGEPEIVYLDEVQQEQMTVTALDANHCPGAVMFLMEGYFGTILHTGDFRYQPGMVHDTVLNKHVDCGKIDVLYLDNTYCSPRCTFPTREEVTANVINIIESHPNHDILIAMRNLGKETLLSEVALHSKEWIYVPDKFYKTLEIIGAPNVFDCNSSAHRIRVVEFYKVSKKFVERENERGDNWNRTVQVPMSVQAYMANRNFRATHMDTQKGLKRKSKCNAPSISSKKVKRGVIYDSPKGKCASFASDGQSTDTNKENKMVCANDSEQLELEKLSAKKVLYTGSVKRIGKCDASVSDIDDIESEVYTVKDSSLPPQAKENFNTKENEKQNKDDKSICEKMYFEMPESQGFDFHNQSSGFEEIHAVLDTTCNASVATEKIKDGTSLKGTPQKTRSAKDLLAKENETAFDKMIGCKTYPGSQKKKSSAKICENTTGVEKVADWLISSTEHMGGYVEMTNSVENGKSPEVFLTPAQTPVAHCVNNPDDWKSALESPAQEDGEKIIMKDKLNENKKPDECSGSVEKSYGVNEKENSNEESQSLFVNEHTMGNIGTGRHPRGALQSWSTRSQSVGNKVKPSSVSDYVRKLSFQSNSDKNCSKVHRKSNISDSQEITDKNIFDSNDVRIIETSNEKSKLDRTEKSKGSLKVDKGKSKACGRQKDSVVENDILTSVEEPVVHISQSSNISKISESTLSPNIVLSSEAREAYQKGAKGDVIVVDPEGRNRCNPKSVGLDTFLLMDDSNDDDFVVAVENCEKGNNQKLKAVEQTDIRESEDIDITDQSIDTMDIDSLKSNPSWCQKCELDILITVLTRETELRNKVKYAKAQLCDPKSFIVKGIRKH</sequence>
<feature type="region of interest" description="Disordered" evidence="1">
    <location>
        <begin position="592"/>
        <end position="618"/>
    </location>
</feature>
<dbReference type="SUPFAM" id="SSF56281">
    <property type="entry name" value="Metallo-hydrolase/oxidoreductase"/>
    <property type="match status" value="1"/>
</dbReference>
<dbReference type="PANTHER" id="PTHR23240">
    <property type="entry name" value="DNA CROSS-LINK REPAIR PROTEIN PSO2/SNM1-RELATED"/>
    <property type="match status" value="1"/>
</dbReference>
<dbReference type="Gene3D" id="3.40.50.12650">
    <property type="match status" value="1"/>
</dbReference>
<evidence type="ECO:0000256" key="1">
    <source>
        <dbReference type="SAM" id="MobiDB-lite"/>
    </source>
</evidence>
<feature type="compositionally biased region" description="Basic and acidic residues" evidence="1">
    <location>
        <begin position="404"/>
        <end position="415"/>
    </location>
</feature>
<feature type="region of interest" description="Disordered" evidence="1">
    <location>
        <begin position="712"/>
        <end position="732"/>
    </location>
</feature>
<evidence type="ECO:0000313" key="2">
    <source>
        <dbReference type="EMBL" id="WAR24993.1"/>
    </source>
</evidence>
<dbReference type="Gene3D" id="3.60.15.10">
    <property type="entry name" value="Ribonuclease Z/Hydroxyacylglutathione hydrolase-like"/>
    <property type="match status" value="1"/>
</dbReference>
<protein>
    <submittedName>
        <fullName evidence="2">DCR1B-like protein</fullName>
    </submittedName>
</protein>